<evidence type="ECO:0000256" key="1">
    <source>
        <dbReference type="SAM" id="MobiDB-lite"/>
    </source>
</evidence>
<dbReference type="Proteomes" id="UP000076925">
    <property type="component" value="Unassembled WGS sequence"/>
</dbReference>
<feature type="compositionally biased region" description="Polar residues" evidence="1">
    <location>
        <begin position="52"/>
        <end position="67"/>
    </location>
</feature>
<accession>A0A139WSX3</accession>
<dbReference type="OrthoDB" id="509458at2"/>
<proteinExistence type="predicted"/>
<sequence length="230" mass="23809">MKTTFWKYFPLIASSLAIVTSSLPARAQKQNITSDREARSVNHVTSNMSKQVNSASALISPPETSQAAPLPRVSQPESSSTSTSKTRVAQVISPGRATRSGPSYIGVAGNIGLTGDTGIGEGAFTLISKLGLSRNFSVRPGVIFGDDPVFLVPLTVDFPQENLEITQVNVAPYIGGGVAISTGRDSTVGALITGGVDVPLSPQITATAGVNVGFIDDTDVGLLVGVGYNF</sequence>
<keyword evidence="2" id="KW-0732">Signal</keyword>
<reference evidence="3 4" key="1">
    <citation type="journal article" date="2013" name="Genome Biol. Evol.">
        <title>Genomes of Stigonematalean cyanobacteria (subsection V) and the evolution of oxygenic photosynthesis from prokaryotes to plastids.</title>
        <authorList>
            <person name="Dagan T."/>
            <person name="Roettger M."/>
            <person name="Stucken K."/>
            <person name="Landan G."/>
            <person name="Koch R."/>
            <person name="Major P."/>
            <person name="Gould S.B."/>
            <person name="Goremykin V.V."/>
            <person name="Rippka R."/>
            <person name="Tandeau de Marsac N."/>
            <person name="Gugger M."/>
            <person name="Lockhart P.J."/>
            <person name="Allen J.F."/>
            <person name="Brune I."/>
            <person name="Maus I."/>
            <person name="Puhler A."/>
            <person name="Martin W.F."/>
        </authorList>
    </citation>
    <scope>NUCLEOTIDE SEQUENCE [LARGE SCALE GENOMIC DNA]</scope>
    <source>
        <strain evidence="3 4">PCC 7110</strain>
    </source>
</reference>
<feature type="signal peptide" evidence="2">
    <location>
        <begin position="1"/>
        <end position="27"/>
    </location>
</feature>
<dbReference type="InterPro" id="IPR011250">
    <property type="entry name" value="OMP/PagP_B-barrel"/>
</dbReference>
<feature type="chain" id="PRO_5007300410" description="Outer membrane protein beta-barrel domain-containing protein" evidence="2">
    <location>
        <begin position="28"/>
        <end position="230"/>
    </location>
</feature>
<organism evidence="3 4">
    <name type="scientific">Scytonema hofmannii PCC 7110</name>
    <dbReference type="NCBI Taxonomy" id="128403"/>
    <lineage>
        <taxon>Bacteria</taxon>
        <taxon>Bacillati</taxon>
        <taxon>Cyanobacteriota</taxon>
        <taxon>Cyanophyceae</taxon>
        <taxon>Nostocales</taxon>
        <taxon>Scytonemataceae</taxon>
        <taxon>Scytonema</taxon>
    </lineage>
</organism>
<gene>
    <name evidence="3" type="ORF">WA1_06900</name>
</gene>
<feature type="region of interest" description="Disordered" evidence="1">
    <location>
        <begin position="52"/>
        <end position="95"/>
    </location>
</feature>
<dbReference type="EMBL" id="ANNX02000051">
    <property type="protein sequence ID" value="KYC35545.1"/>
    <property type="molecule type" value="Genomic_DNA"/>
</dbReference>
<evidence type="ECO:0000313" key="4">
    <source>
        <dbReference type="Proteomes" id="UP000076925"/>
    </source>
</evidence>
<dbReference type="AlphaFoldDB" id="A0A139WSX3"/>
<dbReference type="STRING" id="128403.WA1_06900"/>
<evidence type="ECO:0000256" key="2">
    <source>
        <dbReference type="SAM" id="SignalP"/>
    </source>
</evidence>
<name>A0A139WSX3_9CYAN</name>
<evidence type="ECO:0008006" key="5">
    <source>
        <dbReference type="Google" id="ProtNLM"/>
    </source>
</evidence>
<keyword evidence="4" id="KW-1185">Reference proteome</keyword>
<evidence type="ECO:0000313" key="3">
    <source>
        <dbReference type="EMBL" id="KYC35545.1"/>
    </source>
</evidence>
<dbReference type="SUPFAM" id="SSF56925">
    <property type="entry name" value="OMPA-like"/>
    <property type="match status" value="1"/>
</dbReference>
<dbReference type="RefSeq" id="WP_017747821.1">
    <property type="nucleotide sequence ID" value="NZ_KQ976354.1"/>
</dbReference>
<protein>
    <recommendedName>
        <fullName evidence="5">Outer membrane protein beta-barrel domain-containing protein</fullName>
    </recommendedName>
</protein>
<comment type="caution">
    <text evidence="3">The sequence shown here is derived from an EMBL/GenBank/DDBJ whole genome shotgun (WGS) entry which is preliminary data.</text>
</comment>